<evidence type="ECO:0000259" key="1">
    <source>
        <dbReference type="Pfam" id="PF00239"/>
    </source>
</evidence>
<dbReference type="InterPro" id="IPR006119">
    <property type="entry name" value="Resolv_N"/>
</dbReference>
<gene>
    <name evidence="2" type="ORF">RM423_25065</name>
</gene>
<dbReference type="Proteomes" id="UP001183176">
    <property type="component" value="Unassembled WGS sequence"/>
</dbReference>
<evidence type="ECO:0000313" key="3">
    <source>
        <dbReference type="Proteomes" id="UP001183176"/>
    </source>
</evidence>
<comment type="caution">
    <text evidence="2">The sequence shown here is derived from an EMBL/GenBank/DDBJ whole genome shotgun (WGS) entry which is preliminary data.</text>
</comment>
<dbReference type="RefSeq" id="WP_311425745.1">
    <property type="nucleotide sequence ID" value="NZ_JAVREH010000217.1"/>
</dbReference>
<keyword evidence="3" id="KW-1185">Reference proteome</keyword>
<dbReference type="EMBL" id="JAVREH010000217">
    <property type="protein sequence ID" value="MDT0264616.1"/>
    <property type="molecule type" value="Genomic_DNA"/>
</dbReference>
<dbReference type="Pfam" id="PF00239">
    <property type="entry name" value="Resolvase"/>
    <property type="match status" value="1"/>
</dbReference>
<proteinExistence type="predicted"/>
<sequence>MWRLERLGRSTSHLIQTVTKLGERGIGFHSVRRSTPQLRPAGCCSASLPAWRPSWCWSW</sequence>
<dbReference type="InterPro" id="IPR036162">
    <property type="entry name" value="Resolvase-like_N_sf"/>
</dbReference>
<accession>A0ABU2JI03</accession>
<evidence type="ECO:0000313" key="2">
    <source>
        <dbReference type="EMBL" id="MDT0264616.1"/>
    </source>
</evidence>
<name>A0ABU2JI03_9ACTN</name>
<reference evidence="3" key="1">
    <citation type="submission" date="2023-07" db="EMBL/GenBank/DDBJ databases">
        <title>30 novel species of actinomycetes from the DSMZ collection.</title>
        <authorList>
            <person name="Nouioui I."/>
        </authorList>
    </citation>
    <scope>NUCLEOTIDE SEQUENCE [LARGE SCALE GENOMIC DNA]</scope>
    <source>
        <strain evidence="3">DSM 44399</strain>
    </source>
</reference>
<dbReference type="SUPFAM" id="SSF53041">
    <property type="entry name" value="Resolvase-like"/>
    <property type="match status" value="1"/>
</dbReference>
<feature type="domain" description="Resolvase/invertase-type recombinase catalytic" evidence="1">
    <location>
        <begin position="1"/>
        <end position="35"/>
    </location>
</feature>
<organism evidence="2 3">
    <name type="scientific">Jatrophihabitans lederbergiae</name>
    <dbReference type="NCBI Taxonomy" id="3075547"/>
    <lineage>
        <taxon>Bacteria</taxon>
        <taxon>Bacillati</taxon>
        <taxon>Actinomycetota</taxon>
        <taxon>Actinomycetes</taxon>
        <taxon>Jatrophihabitantales</taxon>
        <taxon>Jatrophihabitantaceae</taxon>
        <taxon>Jatrophihabitans</taxon>
    </lineage>
</organism>
<protein>
    <submittedName>
        <fullName evidence="2">Recombinase family protein</fullName>
    </submittedName>
</protein>